<dbReference type="OMA" id="XGEITSK"/>
<dbReference type="OrthoDB" id="422720at2759"/>
<evidence type="ECO:0000256" key="1">
    <source>
        <dbReference type="SAM" id="MobiDB-lite"/>
    </source>
</evidence>
<feature type="compositionally biased region" description="Acidic residues" evidence="1">
    <location>
        <begin position="332"/>
        <end position="369"/>
    </location>
</feature>
<organism evidence="3 4">
    <name type="scientific">Orchesella cincta</name>
    <name type="common">Springtail</name>
    <name type="synonym">Podura cincta</name>
    <dbReference type="NCBI Taxonomy" id="48709"/>
    <lineage>
        <taxon>Eukaryota</taxon>
        <taxon>Metazoa</taxon>
        <taxon>Ecdysozoa</taxon>
        <taxon>Arthropoda</taxon>
        <taxon>Hexapoda</taxon>
        <taxon>Collembola</taxon>
        <taxon>Entomobryomorpha</taxon>
        <taxon>Entomobryoidea</taxon>
        <taxon>Orchesellidae</taxon>
        <taxon>Orchesellinae</taxon>
        <taxon>Orchesella</taxon>
    </lineage>
</organism>
<keyword evidence="4" id="KW-1185">Reference proteome</keyword>
<dbReference type="STRING" id="48709.A0A1D2N7V2"/>
<comment type="caution">
    <text evidence="3">The sequence shown here is derived from an EMBL/GenBank/DDBJ whole genome shotgun (WGS) entry which is preliminary data.</text>
</comment>
<dbReference type="Gene3D" id="3.40.50.300">
    <property type="entry name" value="P-loop containing nucleotide triphosphate hydrolases"/>
    <property type="match status" value="1"/>
</dbReference>
<dbReference type="Gene3D" id="1.10.268.20">
    <property type="match status" value="2"/>
</dbReference>
<feature type="compositionally biased region" description="Acidic residues" evidence="1">
    <location>
        <begin position="382"/>
        <end position="396"/>
    </location>
</feature>
<feature type="compositionally biased region" description="Acidic residues" evidence="1">
    <location>
        <begin position="97"/>
        <end position="278"/>
    </location>
</feature>
<feature type="compositionally biased region" description="Acidic residues" evidence="1">
    <location>
        <begin position="297"/>
        <end position="324"/>
    </location>
</feature>
<feature type="compositionally biased region" description="Polar residues" evidence="1">
    <location>
        <begin position="1"/>
        <end position="16"/>
    </location>
</feature>
<protein>
    <submittedName>
        <fullName evidence="3">Sarcalumenin</fullName>
    </submittedName>
</protein>
<dbReference type="Proteomes" id="UP000094527">
    <property type="component" value="Unassembled WGS sequence"/>
</dbReference>
<dbReference type="InterPro" id="IPR051943">
    <property type="entry name" value="TRAFAC_Dynamin-like_GTPase"/>
</dbReference>
<dbReference type="AlphaFoldDB" id="A0A1D2N7V2"/>
<dbReference type="InterPro" id="IPR027417">
    <property type="entry name" value="P-loop_NTPase"/>
</dbReference>
<sequence>MSEATPKSTDASQPTFDQCKPYVDAALKSSPTEEDSQEETQEATSAEEGEPPDSTEDDDGDQSEEDDENDSKTDDDSQEDADDSQEADGTEENATAENDDNEASNEDDDKTVEADDDDETGEDNTAEDDATDEDTTGEENATEEDTTGEDDETGEGTTTEDDATDEDTTGEENATEEDTTGEDDATEEGTTAEENETDEDTTAEENATEEDTTGEDNETGEDTTGEDDETGEDTTGEDNETGEDNTAEDDASEEGTTAEDDATEEDEATDEDTTAEEETVTKEDATTEESATTAEDSTGEDDATEEDQGTDEEGDSQEGADTAEDVASTEQDGGEEDGESAEDDQKSEEDDQSTDGDTQEDTGEEEESDGSVPTDQPQSTESQEDEATQEDQDTTEDTGSPEAEDGVSDEQESDEEDEGSDETEGDSEEEEEVEPYEPRSRDHINQILGLDDSEQTKNVFSLLNKVTHTTLKDLKSTYENAVKPLEHMYKYRDLSNRHFGDPEIFSKPLVVFMGPWSGGKSTIINWLLGIQHEDNALRTGADPSPAQFNIMMYGDEPEKLDGTQLAADWTFSGLQKFGQSFLDRLRGQKLPNRLLEKVNIVEIPGILEVRKQVERSFPFNDACQWFIDRADTLFLIYDPAKLDIGPETEAILDQLKGRENQVRIVLNKADTIKPDELLRVQAMLVWNISPLMSSAEPPVLYAASLWDRPLQVESPKSLLVAHENNFLKDIRDAVERRVETRIAAARRFAVRVRNHAKMVDCYLNTYNNHRSFFSDKKKVSNDIIDHPQNYHIYEGLSTLSNISRYDLPDPDSYKDFFRVNPLWDFPALSSTCSFFKGCPLHKLDIAIAYDLPEILGKFRRQREAIISANSQQQASSKN</sequence>
<dbReference type="EMBL" id="LJIJ01000168">
    <property type="protein sequence ID" value="ODN01155.1"/>
    <property type="molecule type" value="Genomic_DNA"/>
</dbReference>
<accession>A0A1D2N7V2</accession>
<feature type="domain" description="EH" evidence="2">
    <location>
        <begin position="474"/>
        <end position="505"/>
    </location>
</feature>
<feature type="compositionally biased region" description="Acidic residues" evidence="1">
    <location>
        <begin position="402"/>
        <end position="435"/>
    </location>
</feature>
<evidence type="ECO:0000259" key="2">
    <source>
        <dbReference type="Pfam" id="PF16880"/>
    </source>
</evidence>
<feature type="region of interest" description="Disordered" evidence="1">
    <location>
        <begin position="1"/>
        <end position="441"/>
    </location>
</feature>
<dbReference type="PANTHER" id="PTHR43681">
    <property type="entry name" value="TRANSMEMBRANE GTPASE FZO"/>
    <property type="match status" value="1"/>
</dbReference>
<dbReference type="Pfam" id="PF16880">
    <property type="entry name" value="EHD_N"/>
    <property type="match status" value="1"/>
</dbReference>
<feature type="compositionally biased region" description="Acidic residues" evidence="1">
    <location>
        <begin position="76"/>
        <end position="91"/>
    </location>
</feature>
<dbReference type="PANTHER" id="PTHR43681:SF1">
    <property type="entry name" value="SARCALUMENIN"/>
    <property type="match status" value="1"/>
</dbReference>
<feature type="compositionally biased region" description="Acidic residues" evidence="1">
    <location>
        <begin position="32"/>
        <end position="69"/>
    </location>
</feature>
<gene>
    <name evidence="3" type="ORF">Ocin01_05508</name>
</gene>
<name>A0A1D2N7V2_ORCCI</name>
<evidence type="ECO:0000313" key="4">
    <source>
        <dbReference type="Proteomes" id="UP000094527"/>
    </source>
</evidence>
<proteinExistence type="predicted"/>
<evidence type="ECO:0000313" key="3">
    <source>
        <dbReference type="EMBL" id="ODN01155.1"/>
    </source>
</evidence>
<reference evidence="3 4" key="1">
    <citation type="journal article" date="2016" name="Genome Biol. Evol.">
        <title>Gene Family Evolution Reflects Adaptation to Soil Environmental Stressors in the Genome of the Collembolan Orchesella cincta.</title>
        <authorList>
            <person name="Faddeeva-Vakhrusheva A."/>
            <person name="Derks M.F."/>
            <person name="Anvar S.Y."/>
            <person name="Agamennone V."/>
            <person name="Suring W."/>
            <person name="Smit S."/>
            <person name="van Straalen N.M."/>
            <person name="Roelofs D."/>
        </authorList>
    </citation>
    <scope>NUCLEOTIDE SEQUENCE [LARGE SCALE GENOMIC DNA]</scope>
    <source>
        <tissue evidence="3">Mixed pool</tissue>
    </source>
</reference>
<dbReference type="SUPFAM" id="SSF52540">
    <property type="entry name" value="P-loop containing nucleoside triphosphate hydrolases"/>
    <property type="match status" value="1"/>
</dbReference>
<dbReference type="InterPro" id="IPR031692">
    <property type="entry name" value="EHD_N"/>
</dbReference>